<sequence length="258" mass="27144">MKGKVAVVSGVGPGVGVELVRLFVDEGVKVVMVARDGDRLRAIEAELGGAGGHIASVSGDIAQAGDCEAVARVAAERFGRVDTLVNNAFQMGPWGTLLDTVADERWSDAFDVNVRGILRMTRAMLPALEASKGTVVMVNSVAMRTYKPEVGCYAIAKSGLQAAARYLAMELAPRGIRVNSVVPGYIDGPPLQAAFERMAEAQGITAATVRDQVTRSLPLQHIPTSRDVAEAIAFLASPRSRAITGASLDVNAGEFLPQ</sequence>
<evidence type="ECO:0000313" key="3">
    <source>
        <dbReference type="Proteomes" id="UP000198281"/>
    </source>
</evidence>
<evidence type="ECO:0000313" key="2">
    <source>
        <dbReference type="EMBL" id="SNT09180.1"/>
    </source>
</evidence>
<proteinExistence type="inferred from homology"/>
<reference evidence="3" key="1">
    <citation type="submission" date="2017-06" db="EMBL/GenBank/DDBJ databases">
        <authorList>
            <person name="Varghese N."/>
            <person name="Submissions S."/>
        </authorList>
    </citation>
    <scope>NUCLEOTIDE SEQUENCE [LARGE SCALE GENOMIC DNA]</scope>
    <source>
        <strain evidence="3">LNB2</strain>
    </source>
</reference>
<dbReference type="PANTHER" id="PTHR43975">
    <property type="entry name" value="ZGC:101858"/>
    <property type="match status" value="1"/>
</dbReference>
<dbReference type="Gene3D" id="3.40.50.720">
    <property type="entry name" value="NAD(P)-binding Rossmann-like Domain"/>
    <property type="match status" value="1"/>
</dbReference>
<keyword evidence="3" id="KW-1185">Reference proteome</keyword>
<dbReference type="Pfam" id="PF13561">
    <property type="entry name" value="adh_short_C2"/>
    <property type="match status" value="1"/>
</dbReference>
<accession>A0A239JTP2</accession>
<dbReference type="NCBIfam" id="NF005909">
    <property type="entry name" value="PRK07890.1"/>
    <property type="match status" value="1"/>
</dbReference>
<comment type="similarity">
    <text evidence="1">Belongs to the short-chain dehydrogenases/reductases (SDR) family.</text>
</comment>
<dbReference type="EMBL" id="FZOS01000039">
    <property type="protein sequence ID" value="SNT09180.1"/>
    <property type="molecule type" value="Genomic_DNA"/>
</dbReference>
<organism evidence="2 3">
    <name type="scientific">Edaphosphingomonas laterariae</name>
    <dbReference type="NCBI Taxonomy" id="861865"/>
    <lineage>
        <taxon>Bacteria</taxon>
        <taxon>Pseudomonadati</taxon>
        <taxon>Pseudomonadota</taxon>
        <taxon>Alphaproteobacteria</taxon>
        <taxon>Sphingomonadales</taxon>
        <taxon>Rhizorhabdaceae</taxon>
        <taxon>Edaphosphingomonas</taxon>
    </lineage>
</organism>
<dbReference type="SUPFAM" id="SSF51735">
    <property type="entry name" value="NAD(P)-binding Rossmann-fold domains"/>
    <property type="match status" value="1"/>
</dbReference>
<dbReference type="PRINTS" id="PR00080">
    <property type="entry name" value="SDRFAMILY"/>
</dbReference>
<dbReference type="InterPro" id="IPR002347">
    <property type="entry name" value="SDR_fam"/>
</dbReference>
<dbReference type="FunFam" id="3.40.50.720:FF:000084">
    <property type="entry name" value="Short-chain dehydrogenase reductase"/>
    <property type="match status" value="1"/>
</dbReference>
<dbReference type="AlphaFoldDB" id="A0A239JTP2"/>
<gene>
    <name evidence="2" type="ORF">SAMN06295912_13922</name>
</gene>
<dbReference type="PRINTS" id="PR00081">
    <property type="entry name" value="GDHRDH"/>
</dbReference>
<name>A0A239JTP2_9SPHN</name>
<evidence type="ECO:0000256" key="1">
    <source>
        <dbReference type="ARBA" id="ARBA00006484"/>
    </source>
</evidence>
<dbReference type="PANTHER" id="PTHR43975:SF2">
    <property type="entry name" value="EG:BACR7A4.14 PROTEIN-RELATED"/>
    <property type="match status" value="1"/>
</dbReference>
<dbReference type="RefSeq" id="WP_179220929.1">
    <property type="nucleotide sequence ID" value="NZ_FZOS01000039.1"/>
</dbReference>
<protein>
    <submittedName>
        <fullName evidence="2">NAD(P)-dependent dehydrogenase, short-chain alcohol dehydrogenase family</fullName>
    </submittedName>
</protein>
<dbReference type="InterPro" id="IPR036291">
    <property type="entry name" value="NAD(P)-bd_dom_sf"/>
</dbReference>
<dbReference type="Proteomes" id="UP000198281">
    <property type="component" value="Unassembled WGS sequence"/>
</dbReference>